<organism evidence="1 2">
    <name type="scientific">Zingiber officinale</name>
    <name type="common">Ginger</name>
    <name type="synonym">Amomum zingiber</name>
    <dbReference type="NCBI Taxonomy" id="94328"/>
    <lineage>
        <taxon>Eukaryota</taxon>
        <taxon>Viridiplantae</taxon>
        <taxon>Streptophyta</taxon>
        <taxon>Embryophyta</taxon>
        <taxon>Tracheophyta</taxon>
        <taxon>Spermatophyta</taxon>
        <taxon>Magnoliopsida</taxon>
        <taxon>Liliopsida</taxon>
        <taxon>Zingiberales</taxon>
        <taxon>Zingiberaceae</taxon>
        <taxon>Zingiber</taxon>
    </lineage>
</organism>
<dbReference type="AlphaFoldDB" id="A0A8J5ERJ3"/>
<keyword evidence="2" id="KW-1185">Reference proteome</keyword>
<gene>
    <name evidence="1" type="ORF">ZIOFF_068016</name>
</gene>
<accession>A0A8J5ERJ3</accession>
<evidence type="ECO:0000313" key="1">
    <source>
        <dbReference type="EMBL" id="KAG6474092.1"/>
    </source>
</evidence>
<sequence>MPTTLEFGSLWHTIVLGTGDLRTFPKRHKVVTWTKVCSALVQLIEVRPSFLEEQQLHAMWHYIRTSWV</sequence>
<name>A0A8J5ERJ3_ZINOF</name>
<dbReference type="EMBL" id="JACMSC010000019">
    <property type="protein sequence ID" value="KAG6474092.1"/>
    <property type="molecule type" value="Genomic_DNA"/>
</dbReference>
<evidence type="ECO:0000313" key="2">
    <source>
        <dbReference type="Proteomes" id="UP000734854"/>
    </source>
</evidence>
<protein>
    <submittedName>
        <fullName evidence="1">Uncharacterized protein</fullName>
    </submittedName>
</protein>
<proteinExistence type="predicted"/>
<dbReference type="Proteomes" id="UP000734854">
    <property type="component" value="Unassembled WGS sequence"/>
</dbReference>
<reference evidence="1 2" key="1">
    <citation type="submission" date="2020-08" db="EMBL/GenBank/DDBJ databases">
        <title>Plant Genome Project.</title>
        <authorList>
            <person name="Zhang R.-G."/>
        </authorList>
    </citation>
    <scope>NUCLEOTIDE SEQUENCE [LARGE SCALE GENOMIC DNA]</scope>
    <source>
        <tissue evidence="1">Rhizome</tissue>
    </source>
</reference>
<comment type="caution">
    <text evidence="1">The sequence shown here is derived from an EMBL/GenBank/DDBJ whole genome shotgun (WGS) entry which is preliminary data.</text>
</comment>